<evidence type="ECO:0000256" key="4">
    <source>
        <dbReference type="SAM" id="MobiDB-lite"/>
    </source>
</evidence>
<dbReference type="RefSeq" id="XP_064710459.1">
    <property type="nucleotide sequence ID" value="XM_064851456.1"/>
</dbReference>
<organism evidence="6 7">
    <name type="scientific">Exophiala bonariae</name>
    <dbReference type="NCBI Taxonomy" id="1690606"/>
    <lineage>
        <taxon>Eukaryota</taxon>
        <taxon>Fungi</taxon>
        <taxon>Dikarya</taxon>
        <taxon>Ascomycota</taxon>
        <taxon>Pezizomycotina</taxon>
        <taxon>Eurotiomycetes</taxon>
        <taxon>Chaetothyriomycetidae</taxon>
        <taxon>Chaetothyriales</taxon>
        <taxon>Herpotrichiellaceae</taxon>
        <taxon>Exophiala</taxon>
    </lineage>
</organism>
<dbReference type="Pfam" id="PF00566">
    <property type="entry name" value="RabGAP-TBC"/>
    <property type="match status" value="1"/>
</dbReference>
<evidence type="ECO:0000256" key="1">
    <source>
        <dbReference type="ARBA" id="ARBA00022468"/>
    </source>
</evidence>
<evidence type="ECO:0000313" key="6">
    <source>
        <dbReference type="EMBL" id="KAK5061362.1"/>
    </source>
</evidence>
<dbReference type="GO" id="GO:0005096">
    <property type="term" value="F:GTPase activator activity"/>
    <property type="evidence" value="ECO:0007669"/>
    <property type="project" value="UniProtKB-KW"/>
</dbReference>
<dbReference type="FunFam" id="1.10.472.80:FF:000005">
    <property type="entry name" value="TBC1 domain family member 15"/>
    <property type="match status" value="1"/>
</dbReference>
<evidence type="ECO:0000256" key="2">
    <source>
        <dbReference type="ARBA" id="ARBA00072091"/>
    </source>
</evidence>
<dbReference type="GeneID" id="89976069"/>
<dbReference type="InterPro" id="IPR000195">
    <property type="entry name" value="Rab-GAP-TBC_dom"/>
</dbReference>
<comment type="caution">
    <text evidence="6">The sequence shown here is derived from an EMBL/GenBank/DDBJ whole genome shotgun (WGS) entry which is preliminary data.</text>
</comment>
<feature type="domain" description="Rab-GAP TBC" evidence="5">
    <location>
        <begin position="444"/>
        <end position="727"/>
    </location>
</feature>
<protein>
    <recommendedName>
        <fullName evidence="2">GTPase-activating protein GYP7</fullName>
    </recommendedName>
    <alternativeName>
        <fullName evidence="3">GAP for YPT7</fullName>
    </alternativeName>
</protein>
<feature type="compositionally biased region" description="Low complexity" evidence="4">
    <location>
        <begin position="594"/>
        <end position="607"/>
    </location>
</feature>
<sequence>MASDKSPRPGPPSPSASFYDMSDDEEGGYNTITHAATTKGVKLLFSKSKVYVHPTPSAKDNIPGFIALVQQKSAPLSSDQRPTSSDSSKKTANAASYLLAWVPESSLAQDGLSTYVKVDMKDSGSPPKQTYLVPPLPLATTFDESPVGPYAFSFPLSSIYSIHVRPPSLGWWYGSIVMNTRAGASLPALFFHDSECESTILQKKKRARESFDPFGENGELFWGGDEVLRWLKRYVNVERSTAEPSIYLIDPTEEDRLGFGQGRKSLEGRDGSNSQPAGSKQTQKQPSGPGMDPLTKALKETRWKILEQLSKVTTFTRRTAEDLANNKSIPPQVRRLIQNPEVQTLQDEFDSAKLYLARWAMSIAEQGERDKNQRIWTARDALDSEETSVGDFEILDMEAGRMTLSDSKRRPVNLQEWKSFFDSKGKLQITVDEVKERIFHGGLDPEDGVRKEAWPFILGVYDWASTESERHAYMNSKRDEYIQLKGAWWDRTMEGNATPEQEEWWKEQKIRIGKSSSKHHHRSLPHNLADLAARHVEKDVHRTDRHIPLFAGEDIPHPDPTSPFYNPDVPGTNVHMEQLKDMLLTYLEYDTPPSETSAKGKSSSKSSQPRYQTRNPHPQNLGYVQGMSDLLSPLYAVFQDDALAFWAFASFMVRMSRNFVRSQIGMRSQLATLDQLVQILDPKLYLHLQSADSTNFFFFFRMLLVWYKREFEWSDTLRLWEVLWTDYYSSQFHLFIAVAILEKHRDVIMDHLKHFDEVLKYINELSGTIELQEILFRAEGLFKRFEKTVEAIDRKNTFPSPSTEEEGVRQRKLGGLADATESQSTNTTQKKLNHNNASNRQAIMSGPGVPTSKAQQRQQQSTGAAGPSSPSKGRQIQSSPDGQENKEKVITPQLRLLLSRKIITLDPTEEDTAASRTRASGLKD</sequence>
<name>A0AAV9NQ87_9EURO</name>
<dbReference type="Pfam" id="PF12068">
    <property type="entry name" value="PH_RBD"/>
    <property type="match status" value="1"/>
</dbReference>
<feature type="compositionally biased region" description="Polar residues" evidence="4">
    <location>
        <begin position="608"/>
        <end position="618"/>
    </location>
</feature>
<dbReference type="AlphaFoldDB" id="A0AAV9NQ87"/>
<dbReference type="PANTHER" id="PTHR22957">
    <property type="entry name" value="TBC1 DOMAIN FAMILY MEMBER GTPASE-ACTIVATING PROTEIN"/>
    <property type="match status" value="1"/>
</dbReference>
<keyword evidence="1" id="KW-0343">GTPase activation</keyword>
<evidence type="ECO:0000313" key="7">
    <source>
        <dbReference type="Proteomes" id="UP001358417"/>
    </source>
</evidence>
<feature type="region of interest" description="Disordered" evidence="4">
    <location>
        <begin position="258"/>
        <end position="294"/>
    </location>
</feature>
<feature type="region of interest" description="Disordered" evidence="4">
    <location>
        <begin position="796"/>
        <end position="924"/>
    </location>
</feature>
<dbReference type="Gene3D" id="1.10.472.80">
    <property type="entry name" value="Ypt/Rab-GAP domain of gyp1p, domain 3"/>
    <property type="match status" value="1"/>
</dbReference>
<feature type="region of interest" description="Disordered" evidence="4">
    <location>
        <begin position="1"/>
        <end position="24"/>
    </location>
</feature>
<dbReference type="PANTHER" id="PTHR22957:SF502">
    <property type="entry name" value="SMALL G PROTEIN SIGNALING MODULATOR 2-RELATED"/>
    <property type="match status" value="1"/>
</dbReference>
<dbReference type="InterPro" id="IPR035969">
    <property type="entry name" value="Rab-GAP_TBC_sf"/>
</dbReference>
<gene>
    <name evidence="6" type="ORF">LTR84_007904</name>
</gene>
<feature type="compositionally biased region" description="Polar residues" evidence="4">
    <location>
        <begin position="271"/>
        <end position="286"/>
    </location>
</feature>
<accession>A0AAV9NQ87</accession>
<feature type="compositionally biased region" description="Polar residues" evidence="4">
    <location>
        <begin position="820"/>
        <end position="842"/>
    </location>
</feature>
<reference evidence="6 7" key="1">
    <citation type="submission" date="2023-08" db="EMBL/GenBank/DDBJ databases">
        <title>Black Yeasts Isolated from many extreme environments.</title>
        <authorList>
            <person name="Coleine C."/>
            <person name="Stajich J.E."/>
            <person name="Selbmann L."/>
        </authorList>
    </citation>
    <scope>NUCLEOTIDE SEQUENCE [LARGE SCALE GENOMIC DNA]</scope>
    <source>
        <strain evidence="6 7">CCFEE 5792</strain>
    </source>
</reference>
<dbReference type="PROSITE" id="PS50086">
    <property type="entry name" value="TBC_RABGAP"/>
    <property type="match status" value="1"/>
</dbReference>
<evidence type="ECO:0000259" key="5">
    <source>
        <dbReference type="PROSITE" id="PS50086"/>
    </source>
</evidence>
<dbReference type="EMBL" id="JAVRRD010000003">
    <property type="protein sequence ID" value="KAK5061362.1"/>
    <property type="molecule type" value="Genomic_DNA"/>
</dbReference>
<proteinExistence type="predicted"/>
<dbReference type="InterPro" id="IPR021935">
    <property type="entry name" value="SGSM1/2_RBD"/>
</dbReference>
<dbReference type="Proteomes" id="UP001358417">
    <property type="component" value="Unassembled WGS sequence"/>
</dbReference>
<evidence type="ECO:0000256" key="3">
    <source>
        <dbReference type="ARBA" id="ARBA00082648"/>
    </source>
</evidence>
<dbReference type="Gene3D" id="1.10.8.270">
    <property type="entry name" value="putative rabgap domain of human tbc1 domain family member 14 like domains"/>
    <property type="match status" value="1"/>
</dbReference>
<feature type="compositionally biased region" description="Polar residues" evidence="4">
    <location>
        <begin position="852"/>
        <end position="882"/>
    </location>
</feature>
<dbReference type="GO" id="GO:0005737">
    <property type="term" value="C:cytoplasm"/>
    <property type="evidence" value="ECO:0007669"/>
    <property type="project" value="UniProtKB-ARBA"/>
</dbReference>
<keyword evidence="7" id="KW-1185">Reference proteome</keyword>
<dbReference type="SUPFAM" id="SSF47923">
    <property type="entry name" value="Ypt/Rab-GAP domain of gyp1p"/>
    <property type="match status" value="2"/>
</dbReference>
<feature type="region of interest" description="Disordered" evidence="4">
    <location>
        <begin position="592"/>
        <end position="619"/>
    </location>
</feature>
<dbReference type="SMART" id="SM00164">
    <property type="entry name" value="TBC"/>
    <property type="match status" value="1"/>
</dbReference>